<dbReference type="EMBL" id="QGTD01000020">
    <property type="protein sequence ID" value="PWU66913.1"/>
    <property type="molecule type" value="Genomic_DNA"/>
</dbReference>
<evidence type="ECO:0000313" key="1">
    <source>
        <dbReference type="EMBL" id="PWU66913.1"/>
    </source>
</evidence>
<name>A0A317KUE8_9BACI</name>
<gene>
    <name evidence="1" type="ORF">DLJ74_18805</name>
</gene>
<keyword evidence="1" id="KW-0808">Transferase</keyword>
<dbReference type="SUPFAM" id="SSF81301">
    <property type="entry name" value="Nucleotidyltransferase"/>
    <property type="match status" value="1"/>
</dbReference>
<accession>A0A317KUE8</accession>
<proteinExistence type="predicted"/>
<dbReference type="Gene3D" id="3.30.460.10">
    <property type="entry name" value="Beta Polymerase, domain 2"/>
    <property type="match status" value="1"/>
</dbReference>
<sequence length="283" mass="33638">MRSEQEIMSLVMDFAEMDERVRVVGMNGSRTNDRVKKDLFQDYDIVYIVKDMSSFIRNKDWIDYFGKRLILQTPEAMTLYPATLGNWFSYLMLFEDGNRIDLMLIPLEELDAYLGDDSLTKILLDKDDRIREKPIPNDRDYHVKKPSAAEFDDCCNEFWWVTTYVAKGLCRKEFLFAADHFEKIVRKELFRMLEWKVGVETKFQLSVGKSHKYLDKYVSKDVWNRILTTYKLDSITACWDALYIAIQLFRETSIELAKNFGYHYPDYDEKMSGYLIELQKFDS</sequence>
<dbReference type="SUPFAM" id="SSF81631">
    <property type="entry name" value="PAP/OAS1 substrate-binding domain"/>
    <property type="match status" value="1"/>
</dbReference>
<keyword evidence="1" id="KW-0548">Nucleotidyltransferase</keyword>
<dbReference type="RefSeq" id="WP_109985618.1">
    <property type="nucleotide sequence ID" value="NZ_QGTD01000020.1"/>
</dbReference>
<dbReference type="PIRSF" id="PIRSF000812">
    <property type="entry name" value="AAD"/>
    <property type="match status" value="1"/>
</dbReference>
<dbReference type="OrthoDB" id="9776406at2"/>
<dbReference type="InterPro" id="IPR043519">
    <property type="entry name" value="NT_sf"/>
</dbReference>
<dbReference type="AlphaFoldDB" id="A0A317KUE8"/>
<dbReference type="InterPro" id="IPR007530">
    <property type="entry name" value="Aminoglycoside_adenylylTfrase"/>
</dbReference>
<organism evidence="1 2">
    <name type="scientific">Gracilibacillus dipsosauri</name>
    <dbReference type="NCBI Taxonomy" id="178340"/>
    <lineage>
        <taxon>Bacteria</taxon>
        <taxon>Bacillati</taxon>
        <taxon>Bacillota</taxon>
        <taxon>Bacilli</taxon>
        <taxon>Bacillales</taxon>
        <taxon>Bacillaceae</taxon>
        <taxon>Gracilibacillus</taxon>
    </lineage>
</organism>
<protein>
    <submittedName>
        <fullName evidence="1">Aminoglycoside adenylyltransferase</fullName>
    </submittedName>
</protein>
<dbReference type="Pfam" id="PF04439">
    <property type="entry name" value="Adenyl_transf"/>
    <property type="match status" value="1"/>
</dbReference>
<keyword evidence="2" id="KW-1185">Reference proteome</keyword>
<dbReference type="Proteomes" id="UP000245624">
    <property type="component" value="Unassembled WGS sequence"/>
</dbReference>
<evidence type="ECO:0000313" key="2">
    <source>
        <dbReference type="Proteomes" id="UP000245624"/>
    </source>
</evidence>
<dbReference type="Gene3D" id="1.20.120.330">
    <property type="entry name" value="Nucleotidyltransferases domain 2"/>
    <property type="match status" value="1"/>
</dbReference>
<dbReference type="GO" id="GO:0016779">
    <property type="term" value="F:nucleotidyltransferase activity"/>
    <property type="evidence" value="ECO:0007669"/>
    <property type="project" value="UniProtKB-KW"/>
</dbReference>
<comment type="caution">
    <text evidence="1">The sequence shown here is derived from an EMBL/GenBank/DDBJ whole genome shotgun (WGS) entry which is preliminary data.</text>
</comment>
<reference evidence="1 2" key="1">
    <citation type="submission" date="2018-05" db="EMBL/GenBank/DDBJ databases">
        <title>Genomic analysis of Gracilibacillus dipsosauri DD1 reveals novel features of a salt-tolerant amylase.</title>
        <authorList>
            <person name="Deutch C.E."/>
            <person name="Yang S."/>
        </authorList>
    </citation>
    <scope>NUCLEOTIDE SEQUENCE [LARGE SCALE GENOMIC DNA]</scope>
    <source>
        <strain evidence="1 2">DD1</strain>
    </source>
</reference>